<accession>A0A101LUC1</accession>
<reference evidence="1" key="1">
    <citation type="journal article" date="2015" name="Genome Biol. Evol.">
        <title>Organellar Genomes of White Spruce (Picea glauca): Assembly and Annotation.</title>
        <authorList>
            <person name="Jackman S.D."/>
            <person name="Warren R.L."/>
            <person name="Gibb E.A."/>
            <person name="Vandervalk B.P."/>
            <person name="Mohamadi H."/>
            <person name="Chu J."/>
            <person name="Raymond A."/>
            <person name="Pleasance S."/>
            <person name="Coope R."/>
            <person name="Wildung M.R."/>
            <person name="Ritland C.E."/>
            <person name="Bousquet J."/>
            <person name="Jones S.J."/>
            <person name="Bohlmann J."/>
            <person name="Birol I."/>
        </authorList>
    </citation>
    <scope>NUCLEOTIDE SEQUENCE [LARGE SCALE GENOMIC DNA]</scope>
    <source>
        <tissue evidence="1">Flushing bud</tissue>
    </source>
</reference>
<geneLocation type="mitochondrion" evidence="1"/>
<evidence type="ECO:0000313" key="1">
    <source>
        <dbReference type="EMBL" id="KUM45313.1"/>
    </source>
</evidence>
<protein>
    <submittedName>
        <fullName evidence="1">Uncharacterized protein</fullName>
    </submittedName>
</protein>
<keyword evidence="1" id="KW-0496">Mitochondrion</keyword>
<comment type="caution">
    <text evidence="1">The sequence shown here is derived from an EMBL/GenBank/DDBJ whole genome shotgun (WGS) entry which is preliminary data.</text>
</comment>
<sequence>MPVRLSLGLSSILTNKGEARKQQTTELERFTRETTLLIKGRTLLLPSHSLPPLSSPVD</sequence>
<name>A0A101LUC1_PICGL</name>
<gene>
    <name evidence="1" type="ORF">ABT39_MTgene3486</name>
</gene>
<organism evidence="1">
    <name type="scientific">Picea glauca</name>
    <name type="common">White spruce</name>
    <name type="synonym">Pinus glauca</name>
    <dbReference type="NCBI Taxonomy" id="3330"/>
    <lineage>
        <taxon>Eukaryota</taxon>
        <taxon>Viridiplantae</taxon>
        <taxon>Streptophyta</taxon>
        <taxon>Embryophyta</taxon>
        <taxon>Tracheophyta</taxon>
        <taxon>Spermatophyta</taxon>
        <taxon>Pinopsida</taxon>
        <taxon>Pinidae</taxon>
        <taxon>Conifers I</taxon>
        <taxon>Pinales</taxon>
        <taxon>Pinaceae</taxon>
        <taxon>Picea</taxon>
    </lineage>
</organism>
<proteinExistence type="predicted"/>
<dbReference type="AlphaFoldDB" id="A0A101LUC1"/>
<dbReference type="EMBL" id="LKAM01000021">
    <property type="protein sequence ID" value="KUM45313.1"/>
    <property type="molecule type" value="Genomic_DNA"/>
</dbReference>